<accession>X1ABY9</accession>
<organism evidence="1">
    <name type="scientific">marine sediment metagenome</name>
    <dbReference type="NCBI Taxonomy" id="412755"/>
    <lineage>
        <taxon>unclassified sequences</taxon>
        <taxon>metagenomes</taxon>
        <taxon>ecological metagenomes</taxon>
    </lineage>
</organism>
<proteinExistence type="predicted"/>
<protein>
    <submittedName>
        <fullName evidence="1">Uncharacterized protein</fullName>
    </submittedName>
</protein>
<comment type="caution">
    <text evidence="1">The sequence shown here is derived from an EMBL/GenBank/DDBJ whole genome shotgun (WGS) entry which is preliminary data.</text>
</comment>
<dbReference type="AlphaFoldDB" id="X1ABY9"/>
<name>X1ABY9_9ZZZZ</name>
<sequence>SGVADTGAAITFNEVTGAGYVNAGDTFTVVASKDGYFTFMLSDIATGDTIYKSASTKY</sequence>
<dbReference type="EMBL" id="BART01008752">
    <property type="protein sequence ID" value="GAG57621.1"/>
    <property type="molecule type" value="Genomic_DNA"/>
</dbReference>
<gene>
    <name evidence="1" type="ORF">S01H4_19602</name>
</gene>
<feature type="non-terminal residue" evidence="1">
    <location>
        <position position="1"/>
    </location>
</feature>
<evidence type="ECO:0000313" key="1">
    <source>
        <dbReference type="EMBL" id="GAG57621.1"/>
    </source>
</evidence>
<reference evidence="1" key="1">
    <citation type="journal article" date="2014" name="Front. Microbiol.">
        <title>High frequency of phylogenetically diverse reductive dehalogenase-homologous genes in deep subseafloor sedimentary metagenomes.</title>
        <authorList>
            <person name="Kawai M."/>
            <person name="Futagami T."/>
            <person name="Toyoda A."/>
            <person name="Takaki Y."/>
            <person name="Nishi S."/>
            <person name="Hori S."/>
            <person name="Arai W."/>
            <person name="Tsubouchi T."/>
            <person name="Morono Y."/>
            <person name="Uchiyama I."/>
            <person name="Ito T."/>
            <person name="Fujiyama A."/>
            <person name="Inagaki F."/>
            <person name="Takami H."/>
        </authorList>
    </citation>
    <scope>NUCLEOTIDE SEQUENCE</scope>
    <source>
        <strain evidence="1">Expedition CK06-06</strain>
    </source>
</reference>